<evidence type="ECO:0000313" key="1">
    <source>
        <dbReference type="EMBL" id="SKC31433.1"/>
    </source>
</evidence>
<gene>
    <name evidence="1" type="ORF">CZ809_00911</name>
</gene>
<accession>A0A1T5HXF6</accession>
<evidence type="ECO:0000313" key="2">
    <source>
        <dbReference type="Proteomes" id="UP000189966"/>
    </source>
</evidence>
<dbReference type="InterPro" id="IPR057869">
    <property type="entry name" value="HP1_YO34"/>
</dbReference>
<dbReference type="Proteomes" id="UP000189966">
    <property type="component" value="Unassembled WGS sequence"/>
</dbReference>
<proteinExistence type="predicted"/>
<organism evidence="1 2">
    <name type="scientific">Photobacterium piscicola</name>
    <dbReference type="NCBI Taxonomy" id="1378299"/>
    <lineage>
        <taxon>Bacteria</taxon>
        <taxon>Pseudomonadati</taxon>
        <taxon>Pseudomonadota</taxon>
        <taxon>Gammaproteobacteria</taxon>
        <taxon>Vibrionales</taxon>
        <taxon>Vibrionaceae</taxon>
        <taxon>Photobacterium</taxon>
    </lineage>
</organism>
<dbReference type="AlphaFoldDB" id="A0A1T5HXF6"/>
<dbReference type="Pfam" id="PF25759">
    <property type="entry name" value="HP1_ORF34"/>
    <property type="match status" value="2"/>
</dbReference>
<dbReference type="EMBL" id="FUZI01000001">
    <property type="protein sequence ID" value="SKC31433.1"/>
    <property type="molecule type" value="Genomic_DNA"/>
</dbReference>
<dbReference type="RefSeq" id="WP_080156217.1">
    <property type="nucleotide sequence ID" value="NZ_FUZI01000001.1"/>
</dbReference>
<protein>
    <submittedName>
        <fullName evidence="1">Uncharacterized protein</fullName>
    </submittedName>
</protein>
<name>A0A1T5HXF6_9GAMM</name>
<dbReference type="OrthoDB" id="6314079at2"/>
<sequence length="286" mass="31691">MFDFDFTDNATDFLDSVLDTVPAIPWSRANVPTFTLGGKSIALKAIRISPSFELKDKDLSAQSSSSSYAEQGDKSKVLAVTGLVPFNERDQLETLFTLAMAKQTKTETVTVKKGGGITEKYVGSYGHWTTNSSGEKEWVESTRHKVKETAPIVVKKEIHTRVVRQTYTIGCDIARVLNIRKVRFSGRITATEQENIRAWQVTFRLVEVESPSEVMEQQLLESMMGQVKDGMADVLPDGLMDSVNTVQQQLGDNIPTLPQGLIESVTGKSQGDLASLLQNQIWETLK</sequence>
<reference evidence="1 2" key="1">
    <citation type="submission" date="2017-02" db="EMBL/GenBank/DDBJ databases">
        <authorList>
            <person name="Peterson S.W."/>
        </authorList>
    </citation>
    <scope>NUCLEOTIDE SEQUENCE [LARGE SCALE GENOMIC DNA]</scope>
    <source>
        <strain evidence="2">type strain: NCCB 100098</strain>
    </source>
</reference>